<sequence>IYRSIDGDDENFGEFKVKKPKVDKKPILRKSMKDEEIASFGRACLVEKWMEMKANEKEVMARHRPPTLPEF</sequence>
<accession>A0A699VPL7</accession>
<name>A0A699VPL7_TANCI</name>
<dbReference type="EMBL" id="BKCJ011469095">
    <property type="protein sequence ID" value="GFD36239.1"/>
    <property type="molecule type" value="Genomic_DNA"/>
</dbReference>
<gene>
    <name evidence="1" type="ORF">Tci_908208</name>
</gene>
<organism evidence="1">
    <name type="scientific">Tanacetum cinerariifolium</name>
    <name type="common">Dalmatian daisy</name>
    <name type="synonym">Chrysanthemum cinerariifolium</name>
    <dbReference type="NCBI Taxonomy" id="118510"/>
    <lineage>
        <taxon>Eukaryota</taxon>
        <taxon>Viridiplantae</taxon>
        <taxon>Streptophyta</taxon>
        <taxon>Embryophyta</taxon>
        <taxon>Tracheophyta</taxon>
        <taxon>Spermatophyta</taxon>
        <taxon>Magnoliopsida</taxon>
        <taxon>eudicotyledons</taxon>
        <taxon>Gunneridae</taxon>
        <taxon>Pentapetalae</taxon>
        <taxon>asterids</taxon>
        <taxon>campanulids</taxon>
        <taxon>Asterales</taxon>
        <taxon>Asteraceae</taxon>
        <taxon>Asteroideae</taxon>
        <taxon>Anthemideae</taxon>
        <taxon>Anthemidinae</taxon>
        <taxon>Tanacetum</taxon>
    </lineage>
</organism>
<dbReference type="AlphaFoldDB" id="A0A699VPL7"/>
<proteinExistence type="predicted"/>
<protein>
    <submittedName>
        <fullName evidence="1">Protein BIG GRAIN 1-like B</fullName>
    </submittedName>
</protein>
<feature type="non-terminal residue" evidence="1">
    <location>
        <position position="1"/>
    </location>
</feature>
<evidence type="ECO:0000313" key="1">
    <source>
        <dbReference type="EMBL" id="GFD36239.1"/>
    </source>
</evidence>
<reference evidence="1" key="1">
    <citation type="journal article" date="2019" name="Sci. Rep.">
        <title>Draft genome of Tanacetum cinerariifolium, the natural source of mosquito coil.</title>
        <authorList>
            <person name="Yamashiro T."/>
            <person name="Shiraishi A."/>
            <person name="Satake H."/>
            <person name="Nakayama K."/>
        </authorList>
    </citation>
    <scope>NUCLEOTIDE SEQUENCE</scope>
</reference>
<feature type="non-terminal residue" evidence="1">
    <location>
        <position position="71"/>
    </location>
</feature>
<comment type="caution">
    <text evidence="1">The sequence shown here is derived from an EMBL/GenBank/DDBJ whole genome shotgun (WGS) entry which is preliminary data.</text>
</comment>